<keyword evidence="6" id="KW-0614">Plasmid</keyword>
<dbReference type="KEGG" id="bhg:I6G56_01035"/>
<dbReference type="InterPro" id="IPR011701">
    <property type="entry name" value="MFS"/>
</dbReference>
<evidence type="ECO:0000256" key="2">
    <source>
        <dbReference type="ARBA" id="ARBA00022448"/>
    </source>
</evidence>
<organism evidence="6 7">
    <name type="scientific">Burkholderia humptydooensis</name>
    <dbReference type="NCBI Taxonomy" id="430531"/>
    <lineage>
        <taxon>Bacteria</taxon>
        <taxon>Pseudomonadati</taxon>
        <taxon>Pseudomonadota</taxon>
        <taxon>Betaproteobacteria</taxon>
        <taxon>Burkholderiales</taxon>
        <taxon>Burkholderiaceae</taxon>
        <taxon>Burkholderia</taxon>
        <taxon>pseudomallei group</taxon>
    </lineage>
</organism>
<dbReference type="Pfam" id="PF07690">
    <property type="entry name" value="MFS_1"/>
    <property type="match status" value="1"/>
</dbReference>
<sequence>MSETSKRHPSLVLILIPVVMLGQLSMDMYLPALDSLRASMRATGSELQLTLSAFVVSLGVSQFLVGEFARRAGRGRAIRIALVGFVGATAGCAITSSIAFFIVCRAVQGISAAVCVALSYAVIADNAKDSHESMRGMMMLTVASTVAPLIAPVAGSQVLQLAGSWRAVFMLLLCVASAATLAFFTQPAARFDARASDASKPARQIYLGIARSSRFWRYALLCSIGTTINFCFFSFLPGILLVQNGLTQNAFSAAFFLCGLTEIAGSLLAPRISKRIGHPALTGLACACCALGGFGVAYLSTMQGAVVPIVVAFSIVELGTGMLIAPCFSAALYLFRSASNEASAICGFQQFMIAAGVATFAAAMQWQSSYALGILIGVAALLGAALGCTLAGGAAADERADERVARVAANPD</sequence>
<dbReference type="PROSITE" id="PS50850">
    <property type="entry name" value="MFS"/>
    <property type="match status" value="1"/>
</dbReference>
<evidence type="ECO:0000256" key="1">
    <source>
        <dbReference type="ARBA" id="ARBA00004141"/>
    </source>
</evidence>
<dbReference type="InterPro" id="IPR020846">
    <property type="entry name" value="MFS_dom"/>
</dbReference>
<accession>A0A7U4P7Q2</accession>
<dbReference type="GO" id="GO:0005886">
    <property type="term" value="C:plasma membrane"/>
    <property type="evidence" value="ECO:0007669"/>
    <property type="project" value="TreeGrafter"/>
</dbReference>
<reference evidence="6 7" key="1">
    <citation type="submission" date="2020-12" db="EMBL/GenBank/DDBJ databases">
        <title>FDA dAtabase for Regulatory Grade micrObial Sequences (FDA-ARGOS): Supporting development and validation of Infectious Disease Dx tests.</title>
        <authorList>
            <person name="Nelson B."/>
            <person name="Plummer A."/>
            <person name="Tallon L."/>
            <person name="Sadzewicz L."/>
            <person name="Zhao X."/>
            <person name="Boylan J."/>
            <person name="Ott S."/>
            <person name="Bowen H."/>
            <person name="Vavikolanu K."/>
            <person name="Mehta A."/>
            <person name="Aluvathingal J."/>
            <person name="Nadendla S."/>
            <person name="Myers T."/>
            <person name="Yan Y."/>
            <person name="Sichtig H."/>
        </authorList>
    </citation>
    <scope>NUCLEOTIDE SEQUENCE [LARGE SCALE GENOMIC DNA]</scope>
    <source>
        <strain evidence="6 7">FDAARGOS_899</strain>
        <plasmid evidence="6 7">unnamed</plasmid>
    </source>
</reference>
<dbReference type="EMBL" id="CP065685">
    <property type="protein sequence ID" value="QPS41900.1"/>
    <property type="molecule type" value="Genomic_DNA"/>
</dbReference>
<keyword evidence="4" id="KW-1133">Transmembrane helix</keyword>
<protein>
    <submittedName>
        <fullName evidence="6">MFS transporter</fullName>
    </submittedName>
</protein>
<dbReference type="SUPFAM" id="SSF103473">
    <property type="entry name" value="MFS general substrate transporter"/>
    <property type="match status" value="1"/>
</dbReference>
<gene>
    <name evidence="6" type="ORF">I6G56_01035</name>
</gene>
<dbReference type="GO" id="GO:0022857">
    <property type="term" value="F:transmembrane transporter activity"/>
    <property type="evidence" value="ECO:0007669"/>
    <property type="project" value="InterPro"/>
</dbReference>
<accession>A0A7T2WXL4</accession>
<evidence type="ECO:0000313" key="7">
    <source>
        <dbReference type="Proteomes" id="UP000594943"/>
    </source>
</evidence>
<evidence type="ECO:0000256" key="4">
    <source>
        <dbReference type="ARBA" id="ARBA00022989"/>
    </source>
</evidence>
<keyword evidence="5" id="KW-0472">Membrane</keyword>
<evidence type="ECO:0000256" key="5">
    <source>
        <dbReference type="ARBA" id="ARBA00023136"/>
    </source>
</evidence>
<geneLocation type="plasmid" evidence="6 7">
    <name>unnamed</name>
</geneLocation>
<evidence type="ECO:0000313" key="6">
    <source>
        <dbReference type="EMBL" id="QPS41900.1"/>
    </source>
</evidence>
<dbReference type="Gene3D" id="1.20.1720.10">
    <property type="entry name" value="Multidrug resistance protein D"/>
    <property type="match status" value="1"/>
</dbReference>
<name>A0A7U4P7Q2_9BURK</name>
<evidence type="ECO:0000256" key="3">
    <source>
        <dbReference type="ARBA" id="ARBA00022692"/>
    </source>
</evidence>
<comment type="subcellular location">
    <subcellularLocation>
        <location evidence="1">Membrane</location>
        <topology evidence="1">Multi-pass membrane protein</topology>
    </subcellularLocation>
</comment>
<dbReference type="RefSeq" id="WP_006029264.1">
    <property type="nucleotide sequence ID" value="NZ_CP013381.1"/>
</dbReference>
<dbReference type="PANTHER" id="PTHR23502">
    <property type="entry name" value="MAJOR FACILITATOR SUPERFAMILY"/>
    <property type="match status" value="1"/>
</dbReference>
<proteinExistence type="predicted"/>
<keyword evidence="3" id="KW-0812">Transmembrane</keyword>
<dbReference type="AlphaFoldDB" id="A0A7U4P7Q2"/>
<keyword evidence="2" id="KW-0813">Transport</keyword>
<dbReference type="PANTHER" id="PTHR23502:SF132">
    <property type="entry name" value="POLYAMINE TRANSPORTER 2-RELATED"/>
    <property type="match status" value="1"/>
</dbReference>
<dbReference type="GO" id="GO:1990961">
    <property type="term" value="P:xenobiotic detoxification by transmembrane export across the plasma membrane"/>
    <property type="evidence" value="ECO:0007669"/>
    <property type="project" value="TreeGrafter"/>
</dbReference>
<dbReference type="InterPro" id="IPR036259">
    <property type="entry name" value="MFS_trans_sf"/>
</dbReference>
<dbReference type="Proteomes" id="UP000594943">
    <property type="component" value="Plasmid unnamed"/>
</dbReference>